<accession>A0A437M0A6</accession>
<evidence type="ECO:0000256" key="2">
    <source>
        <dbReference type="ARBA" id="ARBA00023136"/>
    </source>
</evidence>
<dbReference type="Pfam" id="PF00691">
    <property type="entry name" value="OmpA"/>
    <property type="match status" value="1"/>
</dbReference>
<evidence type="ECO:0000256" key="1">
    <source>
        <dbReference type="ARBA" id="ARBA00004442"/>
    </source>
</evidence>
<evidence type="ECO:0000256" key="3">
    <source>
        <dbReference type="ARBA" id="ARBA00023237"/>
    </source>
</evidence>
<name>A0A437M0A6_9SPHN</name>
<dbReference type="PANTHER" id="PTHR30329:SF21">
    <property type="entry name" value="LIPOPROTEIN YIAD-RELATED"/>
    <property type="match status" value="1"/>
</dbReference>
<comment type="subcellular location">
    <subcellularLocation>
        <location evidence="1">Cell outer membrane</location>
    </subcellularLocation>
</comment>
<gene>
    <name evidence="7" type="ORF">EOD43_16250</name>
</gene>
<dbReference type="SUPFAM" id="SSF103088">
    <property type="entry name" value="OmpA-like"/>
    <property type="match status" value="1"/>
</dbReference>
<dbReference type="Gene3D" id="3.30.1330.60">
    <property type="entry name" value="OmpA-like domain"/>
    <property type="match status" value="1"/>
</dbReference>
<dbReference type="Proteomes" id="UP000282971">
    <property type="component" value="Unassembled WGS sequence"/>
</dbReference>
<dbReference type="InterPro" id="IPR006690">
    <property type="entry name" value="OMPA-like_CS"/>
</dbReference>
<keyword evidence="3" id="KW-0998">Cell outer membrane</keyword>
<dbReference type="OrthoDB" id="189250at2"/>
<keyword evidence="2 4" id="KW-0472">Membrane</keyword>
<sequence>MIRAFAPLVVAALLGGCATNALVLLPSEDGGQGAVAVLDGKGGETVVSQPNSRTSLRGRPTTAAYKVKPAEQALLDGLPPKSARFTLYFKEGTTDLTPESQPRLEELLAEVRNRPGAEAQVTGYTDTLGSDDDNDRLSQRRAEEVVEVLAAQGIDTGLLTAVGRGERSLLVKTGDGVREPANRRVEVIVR</sequence>
<evidence type="ECO:0000259" key="6">
    <source>
        <dbReference type="PROSITE" id="PS51123"/>
    </source>
</evidence>
<feature type="domain" description="OmpA-like" evidence="6">
    <location>
        <begin position="76"/>
        <end position="190"/>
    </location>
</feature>
<proteinExistence type="predicted"/>
<dbReference type="AlphaFoldDB" id="A0A437M0A6"/>
<dbReference type="InterPro" id="IPR036737">
    <property type="entry name" value="OmpA-like_sf"/>
</dbReference>
<keyword evidence="5" id="KW-0732">Signal</keyword>
<keyword evidence="8" id="KW-1185">Reference proteome</keyword>
<dbReference type="InterPro" id="IPR006665">
    <property type="entry name" value="OmpA-like"/>
</dbReference>
<dbReference type="GO" id="GO:0009279">
    <property type="term" value="C:cell outer membrane"/>
    <property type="evidence" value="ECO:0007669"/>
    <property type="project" value="UniProtKB-SubCell"/>
</dbReference>
<evidence type="ECO:0000256" key="4">
    <source>
        <dbReference type="PROSITE-ProRule" id="PRU00473"/>
    </source>
</evidence>
<reference evidence="7 8" key="1">
    <citation type="submission" date="2019-01" db="EMBL/GenBank/DDBJ databases">
        <authorList>
            <person name="Chen W.-M."/>
        </authorList>
    </citation>
    <scope>NUCLEOTIDE SEQUENCE [LARGE SCALE GENOMIC DNA]</scope>
    <source>
        <strain evidence="7 8">CCP-7</strain>
    </source>
</reference>
<dbReference type="RefSeq" id="WP_127745093.1">
    <property type="nucleotide sequence ID" value="NZ_SACN01000002.1"/>
</dbReference>
<dbReference type="InterPro" id="IPR050330">
    <property type="entry name" value="Bact_OuterMem_StrucFunc"/>
</dbReference>
<dbReference type="InterPro" id="IPR006664">
    <property type="entry name" value="OMP_bac"/>
</dbReference>
<evidence type="ECO:0000256" key="5">
    <source>
        <dbReference type="SAM" id="SignalP"/>
    </source>
</evidence>
<comment type="caution">
    <text evidence="7">The sequence shown here is derived from an EMBL/GenBank/DDBJ whole genome shotgun (WGS) entry which is preliminary data.</text>
</comment>
<feature type="chain" id="PRO_5019381692" evidence="5">
    <location>
        <begin position="22"/>
        <end position="190"/>
    </location>
</feature>
<protein>
    <submittedName>
        <fullName evidence="7">OmpA family protein</fullName>
    </submittedName>
</protein>
<dbReference type="PROSITE" id="PS51123">
    <property type="entry name" value="OMPA_2"/>
    <property type="match status" value="1"/>
</dbReference>
<dbReference type="EMBL" id="SACN01000002">
    <property type="protein sequence ID" value="RVT91078.1"/>
    <property type="molecule type" value="Genomic_DNA"/>
</dbReference>
<organism evidence="7 8">
    <name type="scientific">Sphingomonas crocodyli</name>
    <dbReference type="NCBI Taxonomy" id="1979270"/>
    <lineage>
        <taxon>Bacteria</taxon>
        <taxon>Pseudomonadati</taxon>
        <taxon>Pseudomonadota</taxon>
        <taxon>Alphaproteobacteria</taxon>
        <taxon>Sphingomonadales</taxon>
        <taxon>Sphingomonadaceae</taxon>
        <taxon>Sphingomonas</taxon>
    </lineage>
</organism>
<evidence type="ECO:0000313" key="7">
    <source>
        <dbReference type="EMBL" id="RVT91078.1"/>
    </source>
</evidence>
<evidence type="ECO:0000313" key="8">
    <source>
        <dbReference type="Proteomes" id="UP000282971"/>
    </source>
</evidence>
<dbReference type="PROSITE" id="PS01068">
    <property type="entry name" value="OMPA_1"/>
    <property type="match status" value="1"/>
</dbReference>
<dbReference type="CDD" id="cd07185">
    <property type="entry name" value="OmpA_C-like"/>
    <property type="match status" value="1"/>
</dbReference>
<dbReference type="PANTHER" id="PTHR30329">
    <property type="entry name" value="STATOR ELEMENT OF FLAGELLAR MOTOR COMPLEX"/>
    <property type="match status" value="1"/>
</dbReference>
<dbReference type="PRINTS" id="PR01021">
    <property type="entry name" value="OMPADOMAIN"/>
</dbReference>
<feature type="signal peptide" evidence="5">
    <location>
        <begin position="1"/>
        <end position="21"/>
    </location>
</feature>
<dbReference type="PROSITE" id="PS51257">
    <property type="entry name" value="PROKAR_LIPOPROTEIN"/>
    <property type="match status" value="1"/>
</dbReference>